<keyword evidence="7" id="KW-0804">Transcription</keyword>
<dbReference type="FunFam" id="3.30.160.60:FF:000065">
    <property type="entry name" value="B-cell CLL/lymphoma 6, member B"/>
    <property type="match status" value="1"/>
</dbReference>
<keyword evidence="8" id="KW-0539">Nucleus</keyword>
<keyword evidence="4 9" id="KW-0863">Zinc-finger</keyword>
<dbReference type="Pfam" id="PF00096">
    <property type="entry name" value="zf-C2H2"/>
    <property type="match status" value="4"/>
</dbReference>
<comment type="caution">
    <text evidence="11">The sequence shown here is derived from an EMBL/GenBank/DDBJ whole genome shotgun (WGS) entry which is preliminary data.</text>
</comment>
<dbReference type="PROSITE" id="PS50157">
    <property type="entry name" value="ZINC_FINGER_C2H2_2"/>
    <property type="match status" value="6"/>
</dbReference>
<evidence type="ECO:0000259" key="10">
    <source>
        <dbReference type="PROSITE" id="PS50157"/>
    </source>
</evidence>
<proteinExistence type="predicted"/>
<dbReference type="GO" id="GO:0001227">
    <property type="term" value="F:DNA-binding transcription repressor activity, RNA polymerase II-specific"/>
    <property type="evidence" value="ECO:0007669"/>
    <property type="project" value="TreeGrafter"/>
</dbReference>
<dbReference type="InterPro" id="IPR013087">
    <property type="entry name" value="Znf_C2H2_type"/>
</dbReference>
<dbReference type="SMART" id="SM00355">
    <property type="entry name" value="ZnF_C2H2"/>
    <property type="match status" value="6"/>
</dbReference>
<keyword evidence="5" id="KW-0862">Zinc</keyword>
<gene>
    <name evidence="11" type="ORF">OBRU01_23317</name>
</gene>
<accession>A0A0L7KNM8</accession>
<feature type="domain" description="C2H2-type" evidence="10">
    <location>
        <begin position="158"/>
        <end position="185"/>
    </location>
</feature>
<dbReference type="PANTHER" id="PTHR24399:SF23">
    <property type="entry name" value="C2H2-TYPE DOMAIN-CONTAINING PROTEIN"/>
    <property type="match status" value="1"/>
</dbReference>
<feature type="domain" description="C2H2-type" evidence="10">
    <location>
        <begin position="129"/>
        <end position="156"/>
    </location>
</feature>
<dbReference type="GO" id="GO:0008270">
    <property type="term" value="F:zinc ion binding"/>
    <property type="evidence" value="ECO:0007669"/>
    <property type="project" value="UniProtKB-KW"/>
</dbReference>
<keyword evidence="3" id="KW-0677">Repeat</keyword>
<dbReference type="PANTHER" id="PTHR24399">
    <property type="entry name" value="ZINC FINGER AND BTB DOMAIN-CONTAINING"/>
    <property type="match status" value="1"/>
</dbReference>
<sequence>MSEDNYDKLINIVTKTKKLLKENKFQGWRSFCSTLTPLSKPSEVWRNIRRYRAGLTQDTVNHLNKGISRKLLLSPMESTCTPHPDSTHVEVKTEPCVVKQEPIKCEETPEDSKLCEQETCAPEGSVPRYGCDICGKLFMHKTTLTYHINHHLYPEKLYECDICCRRYSFQCHLRRHLKSHYQLKKREKPYSCDACEGSSCSECGNKFSTMRALKKHMAIHKGDRVQFACSLCNKTFTQKYNWALHMRSHAGHVKYFPCSLCDKAFTTKKDTIAFVCGMCERPFSQKPNLVRHINTMHEESKRFACDLCYKTYARLSTLQKHSLTHIK</sequence>
<feature type="domain" description="C2H2-type" evidence="10">
    <location>
        <begin position="227"/>
        <end position="254"/>
    </location>
</feature>
<dbReference type="STRING" id="104452.A0A0L7KNM8"/>
<evidence type="ECO:0000256" key="9">
    <source>
        <dbReference type="PROSITE-ProRule" id="PRU00042"/>
    </source>
</evidence>
<evidence type="ECO:0000256" key="1">
    <source>
        <dbReference type="ARBA" id="ARBA00004123"/>
    </source>
</evidence>
<feature type="domain" description="C2H2-type" evidence="10">
    <location>
        <begin position="198"/>
        <end position="225"/>
    </location>
</feature>
<dbReference type="GO" id="GO:0000978">
    <property type="term" value="F:RNA polymerase II cis-regulatory region sequence-specific DNA binding"/>
    <property type="evidence" value="ECO:0007669"/>
    <property type="project" value="TreeGrafter"/>
</dbReference>
<dbReference type="InterPro" id="IPR036236">
    <property type="entry name" value="Znf_C2H2_sf"/>
</dbReference>
<dbReference type="SUPFAM" id="SSF57667">
    <property type="entry name" value="beta-beta-alpha zinc fingers"/>
    <property type="match status" value="3"/>
</dbReference>
<evidence type="ECO:0000256" key="6">
    <source>
        <dbReference type="ARBA" id="ARBA00023015"/>
    </source>
</evidence>
<name>A0A0L7KNM8_OPEBR</name>
<dbReference type="GO" id="GO:0005654">
    <property type="term" value="C:nucleoplasm"/>
    <property type="evidence" value="ECO:0007669"/>
    <property type="project" value="TreeGrafter"/>
</dbReference>
<keyword evidence="6" id="KW-0805">Transcription regulation</keyword>
<organism evidence="11 12">
    <name type="scientific">Operophtera brumata</name>
    <name type="common">Winter moth</name>
    <name type="synonym">Phalaena brumata</name>
    <dbReference type="NCBI Taxonomy" id="104452"/>
    <lineage>
        <taxon>Eukaryota</taxon>
        <taxon>Metazoa</taxon>
        <taxon>Ecdysozoa</taxon>
        <taxon>Arthropoda</taxon>
        <taxon>Hexapoda</taxon>
        <taxon>Insecta</taxon>
        <taxon>Pterygota</taxon>
        <taxon>Neoptera</taxon>
        <taxon>Endopterygota</taxon>
        <taxon>Lepidoptera</taxon>
        <taxon>Glossata</taxon>
        <taxon>Ditrysia</taxon>
        <taxon>Geometroidea</taxon>
        <taxon>Geometridae</taxon>
        <taxon>Larentiinae</taxon>
        <taxon>Operophtera</taxon>
    </lineage>
</organism>
<dbReference type="FunFam" id="3.30.160.60:FF:000100">
    <property type="entry name" value="Zinc finger 45-like"/>
    <property type="match status" value="1"/>
</dbReference>
<feature type="domain" description="C2H2-type" evidence="10">
    <location>
        <begin position="303"/>
        <end position="327"/>
    </location>
</feature>
<dbReference type="Gene3D" id="3.30.160.60">
    <property type="entry name" value="Classic Zinc Finger"/>
    <property type="match status" value="5"/>
</dbReference>
<evidence type="ECO:0000313" key="11">
    <source>
        <dbReference type="EMBL" id="KOB64918.1"/>
    </source>
</evidence>
<dbReference type="Proteomes" id="UP000037510">
    <property type="component" value="Unassembled WGS sequence"/>
</dbReference>
<reference evidence="11 12" key="1">
    <citation type="journal article" date="2015" name="Genome Biol. Evol.">
        <title>The genome of winter moth (Operophtera brumata) provides a genomic perspective on sexual dimorphism and phenology.</title>
        <authorList>
            <person name="Derks M.F."/>
            <person name="Smit S."/>
            <person name="Salis L."/>
            <person name="Schijlen E."/>
            <person name="Bossers A."/>
            <person name="Mateman C."/>
            <person name="Pijl A.S."/>
            <person name="de Ridder D."/>
            <person name="Groenen M.A."/>
            <person name="Visser M.E."/>
            <person name="Megens H.J."/>
        </authorList>
    </citation>
    <scope>NUCLEOTIDE SEQUENCE [LARGE SCALE GENOMIC DNA]</scope>
    <source>
        <strain evidence="11">WM2013NL</strain>
        <tissue evidence="11">Head and thorax</tissue>
    </source>
</reference>
<evidence type="ECO:0000256" key="5">
    <source>
        <dbReference type="ARBA" id="ARBA00022833"/>
    </source>
</evidence>
<dbReference type="PROSITE" id="PS00028">
    <property type="entry name" value="ZINC_FINGER_C2H2_1"/>
    <property type="match status" value="6"/>
</dbReference>
<feature type="domain" description="C2H2-type" evidence="10">
    <location>
        <begin position="274"/>
        <end position="302"/>
    </location>
</feature>
<evidence type="ECO:0000313" key="12">
    <source>
        <dbReference type="Proteomes" id="UP000037510"/>
    </source>
</evidence>
<dbReference type="AlphaFoldDB" id="A0A0L7KNM8"/>
<keyword evidence="2" id="KW-0479">Metal-binding</keyword>
<evidence type="ECO:0000256" key="3">
    <source>
        <dbReference type="ARBA" id="ARBA00022737"/>
    </source>
</evidence>
<evidence type="ECO:0000256" key="8">
    <source>
        <dbReference type="ARBA" id="ARBA00023242"/>
    </source>
</evidence>
<evidence type="ECO:0000256" key="7">
    <source>
        <dbReference type="ARBA" id="ARBA00023163"/>
    </source>
</evidence>
<evidence type="ECO:0000256" key="2">
    <source>
        <dbReference type="ARBA" id="ARBA00022723"/>
    </source>
</evidence>
<keyword evidence="12" id="KW-1185">Reference proteome</keyword>
<dbReference type="EMBL" id="JTDY01007821">
    <property type="protein sequence ID" value="KOB64918.1"/>
    <property type="molecule type" value="Genomic_DNA"/>
</dbReference>
<protein>
    <recommendedName>
        <fullName evidence="10">C2H2-type domain-containing protein</fullName>
    </recommendedName>
</protein>
<evidence type="ECO:0000256" key="4">
    <source>
        <dbReference type="ARBA" id="ARBA00022771"/>
    </source>
</evidence>
<comment type="subcellular location">
    <subcellularLocation>
        <location evidence="1">Nucleus</location>
    </subcellularLocation>
</comment>